<dbReference type="Proteomes" id="UP000016933">
    <property type="component" value="Unassembled WGS sequence"/>
</dbReference>
<dbReference type="HOGENOM" id="CLU_1594503_0_0_1"/>
<reference evidence="1 2" key="2">
    <citation type="journal article" date="2012" name="PLoS Pathog.">
        <title>Diverse lifestyles and strategies of plant pathogenesis encoded in the genomes of eighteen Dothideomycetes fungi.</title>
        <authorList>
            <person name="Ohm R.A."/>
            <person name="Feau N."/>
            <person name="Henrissat B."/>
            <person name="Schoch C.L."/>
            <person name="Horwitz B.A."/>
            <person name="Barry K.W."/>
            <person name="Condon B.J."/>
            <person name="Copeland A.C."/>
            <person name="Dhillon B."/>
            <person name="Glaser F."/>
            <person name="Hesse C.N."/>
            <person name="Kosti I."/>
            <person name="LaButti K."/>
            <person name="Lindquist E.A."/>
            <person name="Lucas S."/>
            <person name="Salamov A.A."/>
            <person name="Bradshaw R.E."/>
            <person name="Ciuffetti L."/>
            <person name="Hamelin R.C."/>
            <person name="Kema G.H.J."/>
            <person name="Lawrence C."/>
            <person name="Scott J.A."/>
            <person name="Spatafora J.W."/>
            <person name="Turgeon B.G."/>
            <person name="de Wit P.J.G.M."/>
            <person name="Zhong S."/>
            <person name="Goodwin S.B."/>
            <person name="Grigoriev I.V."/>
        </authorList>
    </citation>
    <scope>NUCLEOTIDE SEQUENCE [LARGE SCALE GENOMIC DNA]</scope>
    <source>
        <strain evidence="2">NZE10 / CBS 128990</strain>
    </source>
</reference>
<protein>
    <submittedName>
        <fullName evidence="1">Uncharacterized protein</fullName>
    </submittedName>
</protein>
<dbReference type="EMBL" id="KB446539">
    <property type="protein sequence ID" value="EME44668.1"/>
    <property type="molecule type" value="Genomic_DNA"/>
</dbReference>
<sequence length="167" mass="19604">MQLPNEIWSIVIETCESQTDLWLNVRRVNQQLEACVEKHFTDNIIKDLVISLPIKLPTYDARNQVGGKAIFRFYKDRLDDDGKHDGESVFFKLTEMEPEHHLVHFLGRWRGMTDGGRIRETVKWDVKLPERHSSARLKDCCAVTKDIDEGQALLKFDWKPTLTDFYR</sequence>
<dbReference type="AlphaFoldDB" id="N1PP13"/>
<evidence type="ECO:0000313" key="1">
    <source>
        <dbReference type="EMBL" id="EME44668.1"/>
    </source>
</evidence>
<dbReference type="eggNOG" id="ENOG502RM7W">
    <property type="taxonomic scope" value="Eukaryota"/>
</dbReference>
<dbReference type="OMA" id="ALLKFDW"/>
<gene>
    <name evidence="1" type="ORF">DOTSEDRAFT_53692</name>
</gene>
<dbReference type="OrthoDB" id="3636523at2759"/>
<reference evidence="2" key="1">
    <citation type="journal article" date="2012" name="PLoS Genet.">
        <title>The genomes of the fungal plant pathogens Cladosporium fulvum and Dothistroma septosporum reveal adaptation to different hosts and lifestyles but also signatures of common ancestry.</title>
        <authorList>
            <person name="de Wit P.J.G.M."/>
            <person name="van der Burgt A."/>
            <person name="Oekmen B."/>
            <person name="Stergiopoulos I."/>
            <person name="Abd-Elsalam K.A."/>
            <person name="Aerts A.L."/>
            <person name="Bahkali A.H."/>
            <person name="Beenen H.G."/>
            <person name="Chettri P."/>
            <person name="Cox M.P."/>
            <person name="Datema E."/>
            <person name="de Vries R.P."/>
            <person name="Dhillon B."/>
            <person name="Ganley A.R."/>
            <person name="Griffiths S.A."/>
            <person name="Guo Y."/>
            <person name="Hamelin R.C."/>
            <person name="Henrissat B."/>
            <person name="Kabir M.S."/>
            <person name="Jashni M.K."/>
            <person name="Kema G."/>
            <person name="Klaubauf S."/>
            <person name="Lapidus A."/>
            <person name="Levasseur A."/>
            <person name="Lindquist E."/>
            <person name="Mehrabi R."/>
            <person name="Ohm R.A."/>
            <person name="Owen T.J."/>
            <person name="Salamov A."/>
            <person name="Schwelm A."/>
            <person name="Schijlen E."/>
            <person name="Sun H."/>
            <person name="van den Burg H.A."/>
            <person name="van Ham R.C.H.J."/>
            <person name="Zhang S."/>
            <person name="Goodwin S.B."/>
            <person name="Grigoriev I.V."/>
            <person name="Collemare J."/>
            <person name="Bradshaw R.E."/>
        </authorList>
    </citation>
    <scope>NUCLEOTIDE SEQUENCE [LARGE SCALE GENOMIC DNA]</scope>
    <source>
        <strain evidence="2">NZE10 / CBS 128990</strain>
    </source>
</reference>
<keyword evidence="2" id="KW-1185">Reference proteome</keyword>
<proteinExistence type="predicted"/>
<name>N1PP13_DOTSN</name>
<accession>N1PP13</accession>
<organism evidence="1 2">
    <name type="scientific">Dothistroma septosporum (strain NZE10 / CBS 128990)</name>
    <name type="common">Red band needle blight fungus</name>
    <name type="synonym">Mycosphaerella pini</name>
    <dbReference type="NCBI Taxonomy" id="675120"/>
    <lineage>
        <taxon>Eukaryota</taxon>
        <taxon>Fungi</taxon>
        <taxon>Dikarya</taxon>
        <taxon>Ascomycota</taxon>
        <taxon>Pezizomycotina</taxon>
        <taxon>Dothideomycetes</taxon>
        <taxon>Dothideomycetidae</taxon>
        <taxon>Mycosphaerellales</taxon>
        <taxon>Mycosphaerellaceae</taxon>
        <taxon>Dothistroma</taxon>
    </lineage>
</organism>
<evidence type="ECO:0000313" key="2">
    <source>
        <dbReference type="Proteomes" id="UP000016933"/>
    </source>
</evidence>